<dbReference type="OrthoDB" id="9779889at2"/>
<dbReference type="AlphaFoldDB" id="A0A380N124"/>
<name>A0A380N124_9GAMM</name>
<accession>A0A380N124</accession>
<protein>
    <submittedName>
        <fullName evidence="1">Uncharacterized protein</fullName>
    </submittedName>
</protein>
<evidence type="ECO:0000313" key="2">
    <source>
        <dbReference type="Proteomes" id="UP000254575"/>
    </source>
</evidence>
<sequence>MMADYYVVLGLGIDSSKEQLEKAISAFEAKGGNPREAKTMKETLLSEASKANYDMFLRQNYPSRYAK</sequence>
<dbReference type="EMBL" id="UHIA01000004">
    <property type="protein sequence ID" value="SUO97457.1"/>
    <property type="molecule type" value="Genomic_DNA"/>
</dbReference>
<dbReference type="Proteomes" id="UP000254575">
    <property type="component" value="Unassembled WGS sequence"/>
</dbReference>
<reference evidence="1 2" key="1">
    <citation type="submission" date="2018-06" db="EMBL/GenBank/DDBJ databases">
        <authorList>
            <consortium name="Pathogen Informatics"/>
            <person name="Doyle S."/>
        </authorList>
    </citation>
    <scope>NUCLEOTIDE SEQUENCE [LARGE SCALE GENOMIC DNA]</scope>
    <source>
        <strain evidence="1 2">NCTC10717</strain>
    </source>
</reference>
<proteinExistence type="predicted"/>
<evidence type="ECO:0000313" key="1">
    <source>
        <dbReference type="EMBL" id="SUO97457.1"/>
    </source>
</evidence>
<gene>
    <name evidence="1" type="ORF">NCTC10717_01462</name>
</gene>
<organism evidence="1 2">
    <name type="scientific">Suttonella indologenes</name>
    <dbReference type="NCBI Taxonomy" id="13276"/>
    <lineage>
        <taxon>Bacteria</taxon>
        <taxon>Pseudomonadati</taxon>
        <taxon>Pseudomonadota</taxon>
        <taxon>Gammaproteobacteria</taxon>
        <taxon>Cardiobacteriales</taxon>
        <taxon>Cardiobacteriaceae</taxon>
        <taxon>Suttonella</taxon>
    </lineage>
</organism>
<dbReference type="RefSeq" id="WP_147284943.1">
    <property type="nucleotide sequence ID" value="NZ_UHIA01000004.1"/>
</dbReference>
<keyword evidence="2" id="KW-1185">Reference proteome</keyword>